<name>A0A6G0VWL9_APHCR</name>
<comment type="cofactor">
    <cofactor evidence="1">
        <name>a divalent metal cation</name>
        <dbReference type="ChEBI" id="CHEBI:60240"/>
    </cofactor>
</comment>
<evidence type="ECO:0000259" key="8">
    <source>
        <dbReference type="Pfam" id="PF13359"/>
    </source>
</evidence>
<dbReference type="InterPro" id="IPR045249">
    <property type="entry name" value="HARBI1-like"/>
</dbReference>
<dbReference type="InterPro" id="IPR027806">
    <property type="entry name" value="HARBI1_dom"/>
</dbReference>
<dbReference type="EMBL" id="VUJU01011049">
    <property type="protein sequence ID" value="KAF0712127.1"/>
    <property type="molecule type" value="Genomic_DNA"/>
</dbReference>
<keyword evidence="4" id="KW-0540">Nuclease</keyword>
<gene>
    <name evidence="9" type="ORF">FWK35_00031698</name>
</gene>
<evidence type="ECO:0000256" key="6">
    <source>
        <dbReference type="ARBA" id="ARBA00022801"/>
    </source>
</evidence>
<evidence type="ECO:0000313" key="10">
    <source>
        <dbReference type="Proteomes" id="UP000478052"/>
    </source>
</evidence>
<comment type="subcellular location">
    <subcellularLocation>
        <location evidence="2">Nucleus</location>
    </subcellularLocation>
</comment>
<reference evidence="9 10" key="1">
    <citation type="submission" date="2019-08" db="EMBL/GenBank/DDBJ databases">
        <title>Whole genome of Aphis craccivora.</title>
        <authorList>
            <person name="Voronova N.V."/>
            <person name="Shulinski R.S."/>
            <person name="Bandarenka Y.V."/>
            <person name="Zhorov D.G."/>
            <person name="Warner D."/>
        </authorList>
    </citation>
    <scope>NUCLEOTIDE SEQUENCE [LARGE SCALE GENOMIC DNA]</scope>
    <source>
        <strain evidence="9">180601</strain>
        <tissue evidence="9">Whole Body</tissue>
    </source>
</reference>
<evidence type="ECO:0000256" key="3">
    <source>
        <dbReference type="ARBA" id="ARBA00006958"/>
    </source>
</evidence>
<sequence>MHTLRIENLKQGSIYYAGDSSIKALSFYFLRGETTIRNIIETTSEAIWEILQPLYMPLPTKDIWEKTAKRYEELWNLPNCIGSVDGKHISIRKPFNSGSAFYNYKKFFSIVLMAIADADGNFLAIDVGEYGRNSDARVFRESSFGQRLIQKTLDLPQPSCLRGENNKPPFLYYLVGDEAFPLLENLMRPYPRRQLTNTKRSTPISRKTEKIDTMIKALCVLHNFIRIHDGVFTIPSEMLNDDDQDNNIFENEFQQNNHQLNRTRPTNTAIELRDRLCSYFIQPYAALYWQKKYTTNTE</sequence>
<feature type="domain" description="DDE Tnp4" evidence="8">
    <location>
        <begin position="84"/>
        <end position="200"/>
    </location>
</feature>
<evidence type="ECO:0000256" key="1">
    <source>
        <dbReference type="ARBA" id="ARBA00001968"/>
    </source>
</evidence>
<dbReference type="PANTHER" id="PTHR22930:SF269">
    <property type="entry name" value="NUCLEASE HARBI1-LIKE PROTEIN"/>
    <property type="match status" value="1"/>
</dbReference>
<comment type="similarity">
    <text evidence="3">Belongs to the HARBI1 family.</text>
</comment>
<protein>
    <submittedName>
        <fullName evidence="9">Protein ANTAGONIST OF LIKE HETEROCHROMATIN PROTEIN 1-like</fullName>
    </submittedName>
</protein>
<evidence type="ECO:0000256" key="7">
    <source>
        <dbReference type="ARBA" id="ARBA00023242"/>
    </source>
</evidence>
<evidence type="ECO:0000256" key="4">
    <source>
        <dbReference type="ARBA" id="ARBA00022722"/>
    </source>
</evidence>
<evidence type="ECO:0000256" key="2">
    <source>
        <dbReference type="ARBA" id="ARBA00004123"/>
    </source>
</evidence>
<dbReference type="Proteomes" id="UP000478052">
    <property type="component" value="Unassembled WGS sequence"/>
</dbReference>
<organism evidence="9 10">
    <name type="scientific">Aphis craccivora</name>
    <name type="common">Cowpea aphid</name>
    <dbReference type="NCBI Taxonomy" id="307492"/>
    <lineage>
        <taxon>Eukaryota</taxon>
        <taxon>Metazoa</taxon>
        <taxon>Ecdysozoa</taxon>
        <taxon>Arthropoda</taxon>
        <taxon>Hexapoda</taxon>
        <taxon>Insecta</taxon>
        <taxon>Pterygota</taxon>
        <taxon>Neoptera</taxon>
        <taxon>Paraneoptera</taxon>
        <taxon>Hemiptera</taxon>
        <taxon>Sternorrhyncha</taxon>
        <taxon>Aphidomorpha</taxon>
        <taxon>Aphidoidea</taxon>
        <taxon>Aphididae</taxon>
        <taxon>Aphidini</taxon>
        <taxon>Aphis</taxon>
        <taxon>Aphis</taxon>
    </lineage>
</organism>
<dbReference type="GO" id="GO:0004518">
    <property type="term" value="F:nuclease activity"/>
    <property type="evidence" value="ECO:0007669"/>
    <property type="project" value="UniProtKB-KW"/>
</dbReference>
<keyword evidence="5" id="KW-0479">Metal-binding</keyword>
<dbReference type="GO" id="GO:0016787">
    <property type="term" value="F:hydrolase activity"/>
    <property type="evidence" value="ECO:0007669"/>
    <property type="project" value="UniProtKB-KW"/>
</dbReference>
<keyword evidence="10" id="KW-1185">Reference proteome</keyword>
<evidence type="ECO:0000313" key="9">
    <source>
        <dbReference type="EMBL" id="KAF0712127.1"/>
    </source>
</evidence>
<evidence type="ECO:0000256" key="5">
    <source>
        <dbReference type="ARBA" id="ARBA00022723"/>
    </source>
</evidence>
<dbReference type="Pfam" id="PF13359">
    <property type="entry name" value="DDE_Tnp_4"/>
    <property type="match status" value="1"/>
</dbReference>
<keyword evidence="6" id="KW-0378">Hydrolase</keyword>
<proteinExistence type="inferred from homology"/>
<comment type="caution">
    <text evidence="9">The sequence shown here is derived from an EMBL/GenBank/DDBJ whole genome shotgun (WGS) entry which is preliminary data.</text>
</comment>
<dbReference type="GO" id="GO:0046872">
    <property type="term" value="F:metal ion binding"/>
    <property type="evidence" value="ECO:0007669"/>
    <property type="project" value="UniProtKB-KW"/>
</dbReference>
<dbReference type="OrthoDB" id="6619292at2759"/>
<dbReference type="AlphaFoldDB" id="A0A6G0VWL9"/>
<dbReference type="PANTHER" id="PTHR22930">
    <property type="match status" value="1"/>
</dbReference>
<accession>A0A6G0VWL9</accession>
<keyword evidence="7" id="KW-0539">Nucleus</keyword>
<dbReference type="GO" id="GO:0005634">
    <property type="term" value="C:nucleus"/>
    <property type="evidence" value="ECO:0007669"/>
    <property type="project" value="UniProtKB-SubCell"/>
</dbReference>